<evidence type="ECO:0000313" key="4">
    <source>
        <dbReference type="WBParaSite" id="HPBE_0002350701-mRNA-1"/>
    </source>
</evidence>
<evidence type="ECO:0000256" key="1">
    <source>
        <dbReference type="SAM" id="MobiDB-lite"/>
    </source>
</evidence>
<protein>
    <submittedName>
        <fullName evidence="4">DUF3854 domain-containing protein</fullName>
    </submittedName>
</protein>
<proteinExistence type="predicted"/>
<organism evidence="3 4">
    <name type="scientific">Heligmosomoides polygyrus</name>
    <name type="common">Parasitic roundworm</name>
    <dbReference type="NCBI Taxonomy" id="6339"/>
    <lineage>
        <taxon>Eukaryota</taxon>
        <taxon>Metazoa</taxon>
        <taxon>Ecdysozoa</taxon>
        <taxon>Nematoda</taxon>
        <taxon>Chromadorea</taxon>
        <taxon>Rhabditida</taxon>
        <taxon>Rhabditina</taxon>
        <taxon>Rhabditomorpha</taxon>
        <taxon>Strongyloidea</taxon>
        <taxon>Heligmosomidae</taxon>
        <taxon>Heligmosomoides</taxon>
    </lineage>
</organism>
<keyword evidence="3" id="KW-1185">Reference proteome</keyword>
<accession>A0A3P8E4X3</accession>
<dbReference type="EMBL" id="UZAH01035139">
    <property type="protein sequence ID" value="VDP39245.1"/>
    <property type="molecule type" value="Genomic_DNA"/>
</dbReference>
<feature type="compositionally biased region" description="Gly residues" evidence="1">
    <location>
        <begin position="339"/>
        <end position="351"/>
    </location>
</feature>
<feature type="compositionally biased region" description="Low complexity" evidence="1">
    <location>
        <begin position="352"/>
        <end position="364"/>
    </location>
</feature>
<gene>
    <name evidence="2" type="ORF">HPBE_LOCUS23505</name>
</gene>
<accession>A0A183GLD7</accession>
<sequence>MVTALLYPEYAHLIRKVYPLPGRPATRDETRARMRYARGARIDLPINHNRPTPWISDFATALPPDMSMAACMAAWICPDFSTWKLTQDVKIRLPTFSAGFASVADTVVGLERVFVSPIVAFMPYSSQIKALETRYHRVAASPLQYGKCAPYLVVAPKAESANQTPFAELMTQVITYIRAVQEKTSLGKAAIYRQNPQERVGYHPGWAALCELYAKVLGSGIDVDDNLMIQLVRGAGKTSAVNITPQALARAERLNINVRRSDILGAINIWRASRDEPAHATLDDAIGRRPRRVIHRGPGRSRSRSTSASATSTANDDSDGDDQGGRGPGGGRGRDGRGGGRPGPRGGGGRRGVLSSRTSCAYPL</sequence>
<evidence type="ECO:0000313" key="2">
    <source>
        <dbReference type="EMBL" id="VDP39245.1"/>
    </source>
</evidence>
<evidence type="ECO:0000313" key="3">
    <source>
        <dbReference type="Proteomes" id="UP000050761"/>
    </source>
</evidence>
<name>A0A183GLD7_HELPZ</name>
<feature type="compositionally biased region" description="Basic residues" evidence="1">
    <location>
        <begin position="288"/>
        <end position="303"/>
    </location>
</feature>
<feature type="region of interest" description="Disordered" evidence="1">
    <location>
        <begin position="281"/>
        <end position="364"/>
    </location>
</feature>
<dbReference type="WBParaSite" id="HPBE_0002350701-mRNA-1">
    <property type="protein sequence ID" value="HPBE_0002350701-mRNA-1"/>
    <property type="gene ID" value="HPBE_0002350701"/>
</dbReference>
<reference evidence="4" key="2">
    <citation type="submission" date="2019-09" db="UniProtKB">
        <authorList>
            <consortium name="WormBaseParasite"/>
        </authorList>
    </citation>
    <scope>IDENTIFICATION</scope>
</reference>
<feature type="compositionally biased region" description="Low complexity" evidence="1">
    <location>
        <begin position="304"/>
        <end position="315"/>
    </location>
</feature>
<dbReference type="Proteomes" id="UP000050761">
    <property type="component" value="Unassembled WGS sequence"/>
</dbReference>
<reference evidence="2 3" key="1">
    <citation type="submission" date="2018-11" db="EMBL/GenBank/DDBJ databases">
        <authorList>
            <consortium name="Pathogen Informatics"/>
        </authorList>
    </citation>
    <scope>NUCLEOTIDE SEQUENCE [LARGE SCALE GENOMIC DNA]</scope>
</reference>
<dbReference type="AlphaFoldDB" id="A0A183GLD7"/>